<sequence length="826" mass="90546">MGKTWRVIALAMAGMPFGASAIEFNLSMFGETFSGVLNNTATFGYSWRIEEPEKDLIGKLNLDPDLCSGAFQFCQGLHRSQTHPAERLAQAPGQASVNLDDGNLNYNKWDITQAPLKISNDLKIEWGNFGIFARGIGIYDYVNYDFEEYHPNRVTPENAATTGVRDDPQTSNRYFSQVHGPGAVVRNDRDQRSAEQAALRYDILDLNFFGEVDLPGLNNVLFRVGKQTVNWGQSTVAVVNSVNQAQPVNANSLFRLGFGLLEELFVPVGMFRLSTQTLGGIDVEAYYQYEWEPIEIPTPGTFMSFIDVGTDNLVDHVNATFGGHEDPEGASTFLDNPLTLITPTTPTAELLPANKARDSGQYGVALKKYFYDLNNGTEFGLYFMNYHSKLPYASVFAANASCARREGNDLGIDAHNTLTLLQACDNLPVSRPEAQPALLAQLTTLALQNPGILVNDIGLDSLLSAPAALASLLVYNPNQPYSDTLALDSLKLQLEYPEDLKMFGFSFNTTFGEYSFQGEISHRPKLPLQVALVDLVFAGLAPTLTRCHDASLGCAGTTAGRGYDAQGNMITYDSSDFVDAEGNNPYPDTINLIVGSPPGSARSFPSFIEPYRQNTIGETDPNSYIQGWIEGKVNQYNLGATRVLGSSENWIGADQIILLYELAATHVLNMPKFSQLQIEGPYTAVTHASAGADGTGADGSQLACSSNPTCSFGADGLRFNPTQESRSAFADDFAWGYRVVGRISYESVLPGISVQPLFIWQHDIEGNSPGPAANFVEGRMALNLLLETRHDQGYSFTVSYNMFTGAGRHNVWRDRDNLGFFFKYQF</sequence>
<reference evidence="2 3" key="1">
    <citation type="submission" date="2013-04" db="EMBL/GenBank/DDBJ databases">
        <title>Oceanococcus atlanticus 22II-S10r2 Genome Sequencing.</title>
        <authorList>
            <person name="Lai Q."/>
            <person name="Li G."/>
            <person name="Shao Z."/>
        </authorList>
    </citation>
    <scope>NUCLEOTIDE SEQUENCE [LARGE SCALE GENOMIC DNA]</scope>
    <source>
        <strain evidence="2 3">22II-S10r2</strain>
    </source>
</reference>
<gene>
    <name evidence="2" type="ORF">ATO7_09077</name>
</gene>
<dbReference type="OrthoDB" id="7000272at2"/>
<dbReference type="Pfam" id="PF06980">
    <property type="entry name" value="DUF1302"/>
    <property type="match status" value="1"/>
</dbReference>
<proteinExistence type="predicted"/>
<feature type="chain" id="PRO_5012214719" description="DUF1302 domain-containing protein" evidence="1">
    <location>
        <begin position="22"/>
        <end position="826"/>
    </location>
</feature>
<feature type="signal peptide" evidence="1">
    <location>
        <begin position="1"/>
        <end position="21"/>
    </location>
</feature>
<keyword evidence="3" id="KW-1185">Reference proteome</keyword>
<dbReference type="EMBL" id="AQQV01000002">
    <property type="protein sequence ID" value="ORE87181.1"/>
    <property type="molecule type" value="Genomic_DNA"/>
</dbReference>
<dbReference type="STRING" id="1317117.ATO7_09077"/>
<accession>A0A1Y1SE35</accession>
<dbReference type="AlphaFoldDB" id="A0A1Y1SE35"/>
<dbReference type="Proteomes" id="UP000192342">
    <property type="component" value="Unassembled WGS sequence"/>
</dbReference>
<protein>
    <recommendedName>
        <fullName evidence="4">DUF1302 domain-containing protein</fullName>
    </recommendedName>
</protein>
<dbReference type="InterPro" id="IPR010727">
    <property type="entry name" value="DUF1302"/>
</dbReference>
<comment type="caution">
    <text evidence="2">The sequence shown here is derived from an EMBL/GenBank/DDBJ whole genome shotgun (WGS) entry which is preliminary data.</text>
</comment>
<name>A0A1Y1SE35_9GAMM</name>
<evidence type="ECO:0000256" key="1">
    <source>
        <dbReference type="SAM" id="SignalP"/>
    </source>
</evidence>
<evidence type="ECO:0008006" key="4">
    <source>
        <dbReference type="Google" id="ProtNLM"/>
    </source>
</evidence>
<evidence type="ECO:0000313" key="3">
    <source>
        <dbReference type="Proteomes" id="UP000192342"/>
    </source>
</evidence>
<keyword evidence="1" id="KW-0732">Signal</keyword>
<organism evidence="2 3">
    <name type="scientific">Oceanococcus atlanticus</name>
    <dbReference type="NCBI Taxonomy" id="1317117"/>
    <lineage>
        <taxon>Bacteria</taxon>
        <taxon>Pseudomonadati</taxon>
        <taxon>Pseudomonadota</taxon>
        <taxon>Gammaproteobacteria</taxon>
        <taxon>Chromatiales</taxon>
        <taxon>Oceanococcaceae</taxon>
        <taxon>Oceanococcus</taxon>
    </lineage>
</organism>
<dbReference type="RefSeq" id="WP_083561380.1">
    <property type="nucleotide sequence ID" value="NZ_AQQV01000002.1"/>
</dbReference>
<evidence type="ECO:0000313" key="2">
    <source>
        <dbReference type="EMBL" id="ORE87181.1"/>
    </source>
</evidence>